<protein>
    <submittedName>
        <fullName evidence="3">Uncharacterized protein</fullName>
    </submittedName>
</protein>
<proteinExistence type="predicted"/>
<evidence type="ECO:0000256" key="2">
    <source>
        <dbReference type="SAM" id="SignalP"/>
    </source>
</evidence>
<dbReference type="AlphaFoldDB" id="S8AX00"/>
<feature type="chain" id="PRO_5004548050" evidence="2">
    <location>
        <begin position="17"/>
        <end position="535"/>
    </location>
</feature>
<reference evidence="3 4" key="1">
    <citation type="journal article" date="2013" name="PLoS Genet.">
        <title>Genomic mechanisms accounting for the adaptation to parasitism in nematode-trapping fungi.</title>
        <authorList>
            <person name="Meerupati T."/>
            <person name="Andersson K.M."/>
            <person name="Friman E."/>
            <person name="Kumar D."/>
            <person name="Tunlid A."/>
            <person name="Ahren D."/>
        </authorList>
    </citation>
    <scope>NUCLEOTIDE SEQUENCE [LARGE SCALE GENOMIC DNA]</scope>
    <source>
        <strain evidence="3 4">CBS 200.50</strain>
    </source>
</reference>
<keyword evidence="4" id="KW-1185">Reference proteome</keyword>
<sequence>MKASLIVTLFAATAAAAPGYSYYTTKRCGGKWKKSCSRGESCIGGEILHDVMGVCVRTPAGCTTPGDPKAKGCSSGQKYYCVANPYVKCSGRDYYCKRGSCLAGAIADKIGVKPKKPAPTIIYVPFVTIAGLKSTTTTTTEDQVEPTTGESTKSIAMGTMAAPKSTTTEDQVDLATDEFTVAATKATTTTVDKKEVAPTEESTSKVESATGSAKAAVTTDPPVRTCGGPSNDKCEDGEDCLGKEILKDGMGICIKSPNYCAGAFNVQCPTTERYYCVNNPDRNARRPPNVADWAGNGCLPAEIAEEIGFIEGKDPRTGRRCMNKAGDKCYEGETCAGTNAFSDEKGGVCVKGLLFTCTSADTTCKEGYTCALNTDTDGVCIPKDTFNQLPTKENDTLERCDGGEKGCSGGNKMLCVGRKSLSNGMGVCIGTPASKCDKVADCSGDGFCVFNPDGSGACIPMGVAHKAGASMEGLFPDKMEVKATVEDKGDGEDKMEDKDKKDGDKKDDNKDDADKKDGDKMEGDKTDGKSEDMDY</sequence>
<comment type="caution">
    <text evidence="3">The sequence shown here is derived from an EMBL/GenBank/DDBJ whole genome shotgun (WGS) entry which is preliminary data.</text>
</comment>
<keyword evidence="2" id="KW-0732">Signal</keyword>
<name>S8AX00_DACHA</name>
<gene>
    <name evidence="3" type="ORF">H072_480</name>
</gene>
<organism evidence="3 4">
    <name type="scientific">Dactylellina haptotyla (strain CBS 200.50)</name>
    <name type="common">Nematode-trapping fungus</name>
    <name type="synonym">Monacrosporium haptotylum</name>
    <dbReference type="NCBI Taxonomy" id="1284197"/>
    <lineage>
        <taxon>Eukaryota</taxon>
        <taxon>Fungi</taxon>
        <taxon>Dikarya</taxon>
        <taxon>Ascomycota</taxon>
        <taxon>Pezizomycotina</taxon>
        <taxon>Orbiliomycetes</taxon>
        <taxon>Orbiliales</taxon>
        <taxon>Orbiliaceae</taxon>
        <taxon>Dactylellina</taxon>
    </lineage>
</organism>
<dbReference type="EMBL" id="AQGS01000013">
    <property type="protein sequence ID" value="EPS45526.1"/>
    <property type="molecule type" value="Genomic_DNA"/>
</dbReference>
<dbReference type="OrthoDB" id="5345520at2759"/>
<dbReference type="Proteomes" id="UP000015100">
    <property type="component" value="Unassembled WGS sequence"/>
</dbReference>
<feature type="region of interest" description="Disordered" evidence="1">
    <location>
        <begin position="481"/>
        <end position="535"/>
    </location>
</feature>
<reference evidence="4" key="2">
    <citation type="submission" date="2013-04" db="EMBL/GenBank/DDBJ databases">
        <title>Genomic mechanisms accounting for the adaptation to parasitism in nematode-trapping fungi.</title>
        <authorList>
            <person name="Ahren D.G."/>
        </authorList>
    </citation>
    <scope>NUCLEOTIDE SEQUENCE [LARGE SCALE GENOMIC DNA]</scope>
    <source>
        <strain evidence="4">CBS 200.50</strain>
    </source>
</reference>
<feature type="region of interest" description="Disordered" evidence="1">
    <location>
        <begin position="192"/>
        <end position="230"/>
    </location>
</feature>
<dbReference type="HOGENOM" id="CLU_509006_0_0_1"/>
<evidence type="ECO:0000256" key="1">
    <source>
        <dbReference type="SAM" id="MobiDB-lite"/>
    </source>
</evidence>
<feature type="signal peptide" evidence="2">
    <location>
        <begin position="1"/>
        <end position="16"/>
    </location>
</feature>
<accession>S8AX00</accession>
<evidence type="ECO:0000313" key="4">
    <source>
        <dbReference type="Proteomes" id="UP000015100"/>
    </source>
</evidence>
<evidence type="ECO:0000313" key="3">
    <source>
        <dbReference type="EMBL" id="EPS45526.1"/>
    </source>
</evidence>